<feature type="transmembrane region" description="Helical" evidence="1">
    <location>
        <begin position="36"/>
        <end position="60"/>
    </location>
</feature>
<feature type="transmembrane region" description="Helical" evidence="1">
    <location>
        <begin position="232"/>
        <end position="252"/>
    </location>
</feature>
<protein>
    <recommendedName>
        <fullName evidence="4">DUF1189 domain-containing protein</fullName>
    </recommendedName>
</protein>
<gene>
    <name evidence="2" type="ORF">A3D08_02335</name>
</gene>
<evidence type="ECO:0000313" key="3">
    <source>
        <dbReference type="Proteomes" id="UP000178098"/>
    </source>
</evidence>
<keyword evidence="1" id="KW-1133">Transmembrane helix</keyword>
<keyword evidence="1" id="KW-0472">Membrane</keyword>
<feature type="transmembrane region" description="Helical" evidence="1">
    <location>
        <begin position="177"/>
        <end position="194"/>
    </location>
</feature>
<sequence length="280" mass="31991">MRRLKVFFHVFKHSLIPFDAYYTKVRTVHFAFSFTYFWGMIALFIAFSVLFKAILFMGLYPPSSLKEAVKQIESAYPEELVVTIHPLGRLSTNIDHPFILFSPLEHNPRPLVVIDPKGQKEKMLEYDALILFTERTTYIRYGGVTYDYRYPTGKTIMLTKEKVGDISLSAQKLLRSYWSFILAAISFAILLGIPTFGISYFITLTIAAAIYHIVLSFFVKHKRLTFSSVEKIALHAATGPVVIQALAFVLGLSPSVPFWYTVLLYIFIGGALYEAYFQKS</sequence>
<dbReference type="InterPro" id="IPR009574">
    <property type="entry name" value="DUF1189"/>
</dbReference>
<dbReference type="Pfam" id="PF06691">
    <property type="entry name" value="DUF1189"/>
    <property type="match status" value="1"/>
</dbReference>
<evidence type="ECO:0000313" key="2">
    <source>
        <dbReference type="EMBL" id="OGK31440.1"/>
    </source>
</evidence>
<accession>A0A1F7HJM4</accession>
<dbReference type="EMBL" id="MFZT01000016">
    <property type="protein sequence ID" value="OGK31440.1"/>
    <property type="molecule type" value="Genomic_DNA"/>
</dbReference>
<evidence type="ECO:0000256" key="1">
    <source>
        <dbReference type="SAM" id="Phobius"/>
    </source>
</evidence>
<name>A0A1F7HJM4_9BACT</name>
<reference evidence="2 3" key="1">
    <citation type="journal article" date="2016" name="Nat. Commun.">
        <title>Thousands of microbial genomes shed light on interconnected biogeochemical processes in an aquifer system.</title>
        <authorList>
            <person name="Anantharaman K."/>
            <person name="Brown C.T."/>
            <person name="Hug L.A."/>
            <person name="Sharon I."/>
            <person name="Castelle C.J."/>
            <person name="Probst A.J."/>
            <person name="Thomas B.C."/>
            <person name="Singh A."/>
            <person name="Wilkins M.J."/>
            <person name="Karaoz U."/>
            <person name="Brodie E.L."/>
            <person name="Williams K.H."/>
            <person name="Hubbard S.S."/>
            <person name="Banfield J.F."/>
        </authorList>
    </citation>
    <scope>NUCLEOTIDE SEQUENCE [LARGE SCALE GENOMIC DNA]</scope>
</reference>
<feature type="transmembrane region" description="Helical" evidence="1">
    <location>
        <begin position="200"/>
        <end position="220"/>
    </location>
</feature>
<evidence type="ECO:0008006" key="4">
    <source>
        <dbReference type="Google" id="ProtNLM"/>
    </source>
</evidence>
<organism evidence="2 3">
    <name type="scientific">Candidatus Roizmanbacteria bacterium RIFCSPHIGHO2_02_FULL_43_11</name>
    <dbReference type="NCBI Taxonomy" id="1802043"/>
    <lineage>
        <taxon>Bacteria</taxon>
        <taxon>Candidatus Roizmaniibacteriota</taxon>
    </lineage>
</organism>
<dbReference type="Proteomes" id="UP000178098">
    <property type="component" value="Unassembled WGS sequence"/>
</dbReference>
<dbReference type="AlphaFoldDB" id="A0A1F7HJM4"/>
<comment type="caution">
    <text evidence="2">The sequence shown here is derived from an EMBL/GenBank/DDBJ whole genome shotgun (WGS) entry which is preliminary data.</text>
</comment>
<keyword evidence="1" id="KW-0812">Transmembrane</keyword>
<proteinExistence type="predicted"/>
<feature type="transmembrane region" description="Helical" evidence="1">
    <location>
        <begin position="258"/>
        <end position="277"/>
    </location>
</feature>